<protein>
    <recommendedName>
        <fullName evidence="4">HTH araC/xylS-type domain-containing protein</fullName>
    </recommendedName>
</protein>
<evidence type="ECO:0000256" key="2">
    <source>
        <dbReference type="ARBA" id="ARBA00023125"/>
    </source>
</evidence>
<dbReference type="PANTHER" id="PTHR43280">
    <property type="entry name" value="ARAC-FAMILY TRANSCRIPTIONAL REGULATOR"/>
    <property type="match status" value="1"/>
</dbReference>
<dbReference type="eggNOG" id="COG2207">
    <property type="taxonomic scope" value="Bacteria"/>
</dbReference>
<keyword evidence="2" id="KW-0238">DNA-binding</keyword>
<keyword evidence="6" id="KW-1185">Reference proteome</keyword>
<name>A0A081NJ69_9GAMM</name>
<organism evidence="5 6">
    <name type="scientific">Endozoicomonas numazuensis</name>
    <dbReference type="NCBI Taxonomy" id="1137799"/>
    <lineage>
        <taxon>Bacteria</taxon>
        <taxon>Pseudomonadati</taxon>
        <taxon>Pseudomonadota</taxon>
        <taxon>Gammaproteobacteria</taxon>
        <taxon>Oceanospirillales</taxon>
        <taxon>Endozoicomonadaceae</taxon>
        <taxon>Endozoicomonas</taxon>
    </lineage>
</organism>
<dbReference type="InterPro" id="IPR009057">
    <property type="entry name" value="Homeodomain-like_sf"/>
</dbReference>
<evidence type="ECO:0000259" key="4">
    <source>
        <dbReference type="PROSITE" id="PS01124"/>
    </source>
</evidence>
<dbReference type="Proteomes" id="UP000028073">
    <property type="component" value="Unassembled WGS sequence"/>
</dbReference>
<feature type="domain" description="HTH araC/xylS-type" evidence="4">
    <location>
        <begin position="181"/>
        <end position="279"/>
    </location>
</feature>
<keyword evidence="1" id="KW-0805">Transcription regulation</keyword>
<proteinExistence type="predicted"/>
<reference evidence="5 6" key="1">
    <citation type="submission" date="2014-06" db="EMBL/GenBank/DDBJ databases">
        <title>Whole Genome Sequences of Three Symbiotic Endozoicomonas Bacteria.</title>
        <authorList>
            <person name="Neave M.J."/>
            <person name="Apprill A."/>
            <person name="Voolstra C.R."/>
        </authorList>
    </citation>
    <scope>NUCLEOTIDE SEQUENCE [LARGE SCALE GENOMIC DNA]</scope>
    <source>
        <strain evidence="5 6">DSM 25634</strain>
    </source>
</reference>
<sequence length="282" mass="32034">MLKSAMIARQIDGFLSRGRLGRIWFASHTDEYPPNAFLVKFARMVVILEGTYLTAIGHKGQYLEIEARQGDVIYIPSQTWDLPDWNTQGKVLTLLFGHYQIGMSLTFSDYQTKAASVIKCSVPEPMQQEGLYLEKALCESALAAHDNGTASCIAEGLLRYCRGKIEDHRYSHAGRSNDKWRAISMYLQKNFSAKISRESVALEYGISPNHLSRLFREEGGMGFNEYLTLVRIDRTKMLLSQYQMNMSEIAARTGFKDSSYMGRVFRKHTGMTLGEYRAKYAA</sequence>
<accession>A0A081NJ69</accession>
<dbReference type="AlphaFoldDB" id="A0A081NJ69"/>
<comment type="caution">
    <text evidence="5">The sequence shown here is derived from an EMBL/GenBank/DDBJ whole genome shotgun (WGS) entry which is preliminary data.</text>
</comment>
<dbReference type="PANTHER" id="PTHR43280:SF10">
    <property type="entry name" value="REGULATORY PROTEIN POCR"/>
    <property type="match status" value="1"/>
</dbReference>
<dbReference type="SUPFAM" id="SSF46689">
    <property type="entry name" value="Homeodomain-like"/>
    <property type="match status" value="2"/>
</dbReference>
<keyword evidence="3" id="KW-0804">Transcription</keyword>
<dbReference type="GO" id="GO:0003700">
    <property type="term" value="F:DNA-binding transcription factor activity"/>
    <property type="evidence" value="ECO:0007669"/>
    <property type="project" value="InterPro"/>
</dbReference>
<dbReference type="PROSITE" id="PS01124">
    <property type="entry name" value="HTH_ARAC_FAMILY_2"/>
    <property type="match status" value="1"/>
</dbReference>
<dbReference type="SMART" id="SM00342">
    <property type="entry name" value="HTH_ARAC"/>
    <property type="match status" value="1"/>
</dbReference>
<dbReference type="OrthoDB" id="9816011at2"/>
<gene>
    <name evidence="5" type="ORF">GZ78_13490</name>
</gene>
<dbReference type="GO" id="GO:0043565">
    <property type="term" value="F:sequence-specific DNA binding"/>
    <property type="evidence" value="ECO:0007669"/>
    <property type="project" value="InterPro"/>
</dbReference>
<dbReference type="STRING" id="1137799.GZ78_13490"/>
<dbReference type="EMBL" id="JOKH01000002">
    <property type="protein sequence ID" value="KEQ18492.1"/>
    <property type="molecule type" value="Genomic_DNA"/>
</dbReference>
<dbReference type="Pfam" id="PF12833">
    <property type="entry name" value="HTH_18"/>
    <property type="match status" value="1"/>
</dbReference>
<evidence type="ECO:0000256" key="3">
    <source>
        <dbReference type="ARBA" id="ARBA00023163"/>
    </source>
</evidence>
<evidence type="ECO:0000313" key="6">
    <source>
        <dbReference type="Proteomes" id="UP000028073"/>
    </source>
</evidence>
<dbReference type="InterPro" id="IPR018060">
    <property type="entry name" value="HTH_AraC"/>
</dbReference>
<evidence type="ECO:0000256" key="1">
    <source>
        <dbReference type="ARBA" id="ARBA00023015"/>
    </source>
</evidence>
<evidence type="ECO:0000313" key="5">
    <source>
        <dbReference type="EMBL" id="KEQ18492.1"/>
    </source>
</evidence>
<dbReference type="Gene3D" id="1.10.10.60">
    <property type="entry name" value="Homeodomain-like"/>
    <property type="match status" value="2"/>
</dbReference>
<dbReference type="RefSeq" id="WP_034835885.1">
    <property type="nucleotide sequence ID" value="NZ_JOKH01000002.1"/>
</dbReference>